<feature type="transmembrane region" description="Helical" evidence="3">
    <location>
        <begin position="207"/>
        <end position="224"/>
    </location>
</feature>
<keyword evidence="3" id="KW-0812">Transmembrane</keyword>
<feature type="transmembrane region" description="Helical" evidence="3">
    <location>
        <begin position="267"/>
        <end position="289"/>
    </location>
</feature>
<evidence type="ECO:0000256" key="1">
    <source>
        <dbReference type="ARBA" id="ARBA00004370"/>
    </source>
</evidence>
<dbReference type="Proteomes" id="UP000323257">
    <property type="component" value="Unassembled WGS sequence"/>
</dbReference>
<feature type="transmembrane region" description="Helical" evidence="3">
    <location>
        <begin position="148"/>
        <end position="170"/>
    </location>
</feature>
<feature type="transmembrane region" description="Helical" evidence="3">
    <location>
        <begin position="309"/>
        <end position="329"/>
    </location>
</feature>
<dbReference type="AlphaFoldDB" id="A0A5S5C0C7"/>
<keyword evidence="3" id="KW-1133">Transmembrane helix</keyword>
<dbReference type="GO" id="GO:0016020">
    <property type="term" value="C:membrane"/>
    <property type="evidence" value="ECO:0007669"/>
    <property type="project" value="TreeGrafter"/>
</dbReference>
<protein>
    <submittedName>
        <fullName evidence="5">Peptidoglycan/LPS O-acetylase OafA/YrhL</fullName>
    </submittedName>
</protein>
<name>A0A5S5C0C7_9BACL</name>
<evidence type="ECO:0000313" key="6">
    <source>
        <dbReference type="Proteomes" id="UP000323257"/>
    </source>
</evidence>
<dbReference type="EMBL" id="VNHS01000010">
    <property type="protein sequence ID" value="TYP71413.1"/>
    <property type="molecule type" value="Genomic_DNA"/>
</dbReference>
<dbReference type="PANTHER" id="PTHR23028:SF53">
    <property type="entry name" value="ACYL_TRANSF_3 DOMAIN-CONTAINING PROTEIN"/>
    <property type="match status" value="1"/>
</dbReference>
<comment type="caution">
    <text evidence="5">The sequence shown here is derived from an EMBL/GenBank/DDBJ whole genome shotgun (WGS) entry which is preliminary data.</text>
</comment>
<feature type="transmembrane region" description="Helical" evidence="3">
    <location>
        <begin position="47"/>
        <end position="66"/>
    </location>
</feature>
<dbReference type="GO" id="GO:0009103">
    <property type="term" value="P:lipopolysaccharide biosynthetic process"/>
    <property type="evidence" value="ECO:0007669"/>
    <property type="project" value="TreeGrafter"/>
</dbReference>
<dbReference type="PANTHER" id="PTHR23028">
    <property type="entry name" value="ACETYLTRANSFERASE"/>
    <property type="match status" value="1"/>
</dbReference>
<evidence type="ECO:0000313" key="5">
    <source>
        <dbReference type="EMBL" id="TYP71413.1"/>
    </source>
</evidence>
<accession>A0A5S5C0C7</accession>
<comment type="subcellular location">
    <subcellularLocation>
        <location evidence="1">Membrane</location>
    </subcellularLocation>
</comment>
<feature type="domain" description="Acyltransferase 3" evidence="4">
    <location>
        <begin position="7"/>
        <end position="352"/>
    </location>
</feature>
<evidence type="ECO:0000256" key="2">
    <source>
        <dbReference type="ARBA" id="ARBA00007400"/>
    </source>
</evidence>
<dbReference type="Pfam" id="PF01757">
    <property type="entry name" value="Acyl_transf_3"/>
    <property type="match status" value="1"/>
</dbReference>
<dbReference type="InterPro" id="IPR002656">
    <property type="entry name" value="Acyl_transf_3_dom"/>
</dbReference>
<feature type="transmembrane region" description="Helical" evidence="3">
    <location>
        <begin position="12"/>
        <end position="35"/>
    </location>
</feature>
<keyword evidence="6" id="KW-1185">Reference proteome</keyword>
<reference evidence="5 6" key="1">
    <citation type="submission" date="2019-07" db="EMBL/GenBank/DDBJ databases">
        <title>Genomic Encyclopedia of Type Strains, Phase III (KMG-III): the genomes of soil and plant-associated and newly described type strains.</title>
        <authorList>
            <person name="Whitman W."/>
        </authorList>
    </citation>
    <scope>NUCLEOTIDE SEQUENCE [LARGE SCALE GENOMIC DNA]</scope>
    <source>
        <strain evidence="5 6">BL24</strain>
    </source>
</reference>
<comment type="similarity">
    <text evidence="2">Belongs to the acyltransferase 3 family.</text>
</comment>
<feature type="transmembrane region" description="Helical" evidence="3">
    <location>
        <begin position="335"/>
        <end position="356"/>
    </location>
</feature>
<dbReference type="InterPro" id="IPR050879">
    <property type="entry name" value="Acyltransferase_3"/>
</dbReference>
<keyword evidence="3" id="KW-0472">Membrane</keyword>
<sequence length="389" mass="44750">MQKERFIELDSLRGLASFSVMLHHFLLAGPAILWISKVENTPLHFFWSGHSGVLLFFLLSGFVLSLPFYKNKNLPYGQYLVKRICRIWLPYIFSVGLGILAMTLLKTGANPELSSWFNEKWANELTPGIIINHIFLIGDFHHNIFDPVYWSLIHEMRISIIFPLLIILIIRLNWKTNIAIGVFVSMLAYAVRYVLNNYTSYNDYQTGFADTLHYSFIFMAGALLAKHRDHLGRLYTMINPFSKWALFAFLVLTYTYPYWFLPDTNILHLWVGDNFVVLMGSCLMIWFSLNSKTLSKILNIRPIVFLGKISYSLYLIHTIVLLGMLNQLYGKLPVSLIWLITAVISVVLASAAYYWVEEPSIKIGNKIVKALQSKKNTIKVASANAENRF</sequence>
<evidence type="ECO:0000256" key="3">
    <source>
        <dbReference type="SAM" id="Phobius"/>
    </source>
</evidence>
<dbReference type="RefSeq" id="WP_187434410.1">
    <property type="nucleotide sequence ID" value="NZ_VNHS01000010.1"/>
</dbReference>
<gene>
    <name evidence="5" type="ORF">BCM02_110369</name>
</gene>
<feature type="transmembrane region" description="Helical" evidence="3">
    <location>
        <begin position="244"/>
        <end position="261"/>
    </location>
</feature>
<proteinExistence type="inferred from homology"/>
<feature type="transmembrane region" description="Helical" evidence="3">
    <location>
        <begin position="87"/>
        <end position="105"/>
    </location>
</feature>
<dbReference type="GO" id="GO:0016747">
    <property type="term" value="F:acyltransferase activity, transferring groups other than amino-acyl groups"/>
    <property type="evidence" value="ECO:0007669"/>
    <property type="project" value="InterPro"/>
</dbReference>
<feature type="transmembrane region" description="Helical" evidence="3">
    <location>
        <begin position="177"/>
        <end position="195"/>
    </location>
</feature>
<organism evidence="5 6">
    <name type="scientific">Paenibacillus methanolicus</name>
    <dbReference type="NCBI Taxonomy" id="582686"/>
    <lineage>
        <taxon>Bacteria</taxon>
        <taxon>Bacillati</taxon>
        <taxon>Bacillota</taxon>
        <taxon>Bacilli</taxon>
        <taxon>Bacillales</taxon>
        <taxon>Paenibacillaceae</taxon>
        <taxon>Paenibacillus</taxon>
    </lineage>
</organism>
<evidence type="ECO:0000259" key="4">
    <source>
        <dbReference type="Pfam" id="PF01757"/>
    </source>
</evidence>